<evidence type="ECO:0000313" key="5">
    <source>
        <dbReference type="Proteomes" id="UP000682877"/>
    </source>
</evidence>
<dbReference type="Gene3D" id="3.90.230.10">
    <property type="entry name" value="Creatinase/methionine aminopeptidase superfamily"/>
    <property type="match status" value="1"/>
</dbReference>
<dbReference type="Proteomes" id="UP000682877">
    <property type="component" value="Chromosome 3"/>
</dbReference>
<organism evidence="4 5">
    <name type="scientific">Arabidopsis arenosa</name>
    <name type="common">Sand rock-cress</name>
    <name type="synonym">Cardaminopsis arenosa</name>
    <dbReference type="NCBI Taxonomy" id="38785"/>
    <lineage>
        <taxon>Eukaryota</taxon>
        <taxon>Viridiplantae</taxon>
        <taxon>Streptophyta</taxon>
        <taxon>Embryophyta</taxon>
        <taxon>Tracheophyta</taxon>
        <taxon>Spermatophyta</taxon>
        <taxon>Magnoliopsida</taxon>
        <taxon>eudicotyledons</taxon>
        <taxon>Gunneridae</taxon>
        <taxon>Pentapetalae</taxon>
        <taxon>rosids</taxon>
        <taxon>malvids</taxon>
        <taxon>Brassicales</taxon>
        <taxon>Brassicaceae</taxon>
        <taxon>Camelineae</taxon>
        <taxon>Arabidopsis</taxon>
    </lineage>
</organism>
<dbReference type="Pfam" id="PF16188">
    <property type="entry name" value="Peptidase_M24_C"/>
    <property type="match status" value="1"/>
</dbReference>
<evidence type="ECO:0000313" key="4">
    <source>
        <dbReference type="EMBL" id="CAE5966212.1"/>
    </source>
</evidence>
<protein>
    <recommendedName>
        <fullName evidence="3">Peptidase M24 C-terminal domain-containing protein</fullName>
    </recommendedName>
</protein>
<evidence type="ECO:0000256" key="1">
    <source>
        <dbReference type="ARBA" id="ARBA00022737"/>
    </source>
</evidence>
<dbReference type="AlphaFoldDB" id="A0A8S1ZSQ5"/>
<reference evidence="4" key="1">
    <citation type="submission" date="2021-01" db="EMBL/GenBank/DDBJ databases">
        <authorList>
            <person name="Bezrukov I."/>
        </authorList>
    </citation>
    <scope>NUCLEOTIDE SEQUENCE</scope>
</reference>
<dbReference type="PANTHER" id="PTHR47926:SF374">
    <property type="entry name" value="PENTATRICOPEPTIDE REPEAT-CONTAINING PROTEIN"/>
    <property type="match status" value="1"/>
</dbReference>
<dbReference type="Pfam" id="PF13812">
    <property type="entry name" value="PPR_3"/>
    <property type="match status" value="1"/>
</dbReference>
<dbReference type="InterPro" id="IPR002885">
    <property type="entry name" value="PPR_rpt"/>
</dbReference>
<evidence type="ECO:0000259" key="3">
    <source>
        <dbReference type="Pfam" id="PF16188"/>
    </source>
</evidence>
<dbReference type="Pfam" id="PF20431">
    <property type="entry name" value="E_motif"/>
    <property type="match status" value="1"/>
</dbReference>
<proteinExistence type="predicted"/>
<dbReference type="Pfam" id="PF01535">
    <property type="entry name" value="PPR"/>
    <property type="match status" value="2"/>
</dbReference>
<feature type="domain" description="Peptidase M24 C-terminal" evidence="3">
    <location>
        <begin position="673"/>
        <end position="711"/>
    </location>
</feature>
<dbReference type="FunFam" id="1.25.40.10:FF:000158">
    <property type="entry name" value="pentatricopeptide repeat-containing protein At2g33680"/>
    <property type="match status" value="1"/>
</dbReference>
<dbReference type="GO" id="GO:0009451">
    <property type="term" value="P:RNA modification"/>
    <property type="evidence" value="ECO:0007669"/>
    <property type="project" value="InterPro"/>
</dbReference>
<dbReference type="InterPro" id="IPR046848">
    <property type="entry name" value="E_motif"/>
</dbReference>
<accession>A0A8S1ZSQ5</accession>
<dbReference type="EMBL" id="LR999453">
    <property type="protein sequence ID" value="CAE5966212.1"/>
    <property type="molecule type" value="Genomic_DNA"/>
</dbReference>
<dbReference type="GO" id="GO:0003723">
    <property type="term" value="F:RNA binding"/>
    <property type="evidence" value="ECO:0007669"/>
    <property type="project" value="InterPro"/>
</dbReference>
<evidence type="ECO:0000256" key="2">
    <source>
        <dbReference type="PROSITE-ProRule" id="PRU00708"/>
    </source>
</evidence>
<dbReference type="PANTHER" id="PTHR47926">
    <property type="entry name" value="PENTATRICOPEPTIDE REPEAT-CONTAINING PROTEIN"/>
    <property type="match status" value="1"/>
</dbReference>
<gene>
    <name evidence="4" type="ORF">AARE701A_LOCUS6401</name>
</gene>
<dbReference type="InterPro" id="IPR032416">
    <property type="entry name" value="Peptidase_M24_C"/>
</dbReference>
<dbReference type="PROSITE" id="PS51375">
    <property type="entry name" value="PPR"/>
    <property type="match status" value="1"/>
</dbReference>
<sequence>MVARTPQKQRKVAMVVPPLNSDLLKETINKVDKCMERLQELQFTIAGGTKVVSGVNLSPRSTRIYLRTSLRCKQETLRIKSATNKKSPVGKFPASSPGDWRKMSLPAMLLGETVTKILQASQSALMDMYSKCGSIEDAWKIFESTEEVDEVSMTLILVGLAQNGSEEEAIQFFIRMLQAGVEIDANVVSAVLGVSFVDKLFGSRQATAFFTFARHGHGLTALEIYEEMISQDVKPTDVTFLSLLHACSHVGLLDKGQELLNDMQDVYGIEPRTEHYTCIIDMLGRAGHMKEAKSFIDSLPVKPDCKMWQALLGACSFRGDTEIEKYAAEQLLQTAPDSSAAHILMANIYSSREKWKERAKTIKRMKAMGVTKGTGISWIEIEHKTHCFVVEDKMHPQEEAIYDVLSGLFPVMVDEGYRPDKRYSTSQRFIPSCREKSRDDPLSSSSPYSILGIDPSCSSSELKAAFRAKVCIQESLICTVLMFWLLVEELVLTLEQFFFYADAAEKLKEVIAKKNHELVYLGPSISHPQDLHCTRPKPPSKRIRIHDLKYAGLDRLTKPNSFLDNSNVTAEVKDHLKNAGTELRPYDSILQGIDRTPADILPIPLVWLLTSLLLELASRHIVNTHSVSDMLSFPQTTPAGYYEGHAFGIRIENLLHVRDAETPNRFGGATYLLGFEKLTFFPIQTKIVDASLLSDTEVDWLNTYHAEVWDKQQLFEPGNISLTGFTMNGRFFYYSAVALEQHKTVSQTMIKPTKCFANLDLILED</sequence>
<keyword evidence="5" id="KW-1185">Reference proteome</keyword>
<dbReference type="GO" id="GO:0099402">
    <property type="term" value="P:plant organ development"/>
    <property type="evidence" value="ECO:0007669"/>
    <property type="project" value="UniProtKB-ARBA"/>
</dbReference>
<feature type="repeat" description="PPR" evidence="2">
    <location>
        <begin position="149"/>
        <end position="183"/>
    </location>
</feature>
<name>A0A8S1ZSQ5_ARAAE</name>
<dbReference type="InterPro" id="IPR046960">
    <property type="entry name" value="PPR_At4g14850-like_plant"/>
</dbReference>
<dbReference type="Gene3D" id="1.25.40.10">
    <property type="entry name" value="Tetratricopeptide repeat domain"/>
    <property type="match status" value="2"/>
</dbReference>
<keyword evidence="1" id="KW-0677">Repeat</keyword>
<dbReference type="InterPro" id="IPR036005">
    <property type="entry name" value="Creatinase/aminopeptidase-like"/>
</dbReference>
<dbReference type="InterPro" id="IPR011990">
    <property type="entry name" value="TPR-like_helical_dom_sf"/>
</dbReference>